<dbReference type="EMBL" id="JACQRX010000169">
    <property type="protein sequence ID" value="MBI4251566.1"/>
    <property type="molecule type" value="Genomic_DNA"/>
</dbReference>
<name>A0A932ZUG7_UNCTE</name>
<dbReference type="InterPro" id="IPR028090">
    <property type="entry name" value="JAB_dom_prok"/>
</dbReference>
<evidence type="ECO:0000256" key="4">
    <source>
        <dbReference type="ARBA" id="ARBA00022833"/>
    </source>
</evidence>
<evidence type="ECO:0000256" key="1">
    <source>
        <dbReference type="ARBA" id="ARBA00022670"/>
    </source>
</evidence>
<evidence type="ECO:0000256" key="3">
    <source>
        <dbReference type="ARBA" id="ARBA00022801"/>
    </source>
</evidence>
<dbReference type="PANTHER" id="PTHR34858:SF1">
    <property type="entry name" value="CYSO-CYSTEINE PEPTIDASE"/>
    <property type="match status" value="1"/>
</dbReference>
<keyword evidence="3" id="KW-0378">Hydrolase</keyword>
<evidence type="ECO:0000256" key="2">
    <source>
        <dbReference type="ARBA" id="ARBA00022723"/>
    </source>
</evidence>
<keyword evidence="5" id="KW-0482">Metalloprotease</keyword>
<dbReference type="InterPro" id="IPR051929">
    <property type="entry name" value="VirAsm_ModProt"/>
</dbReference>
<keyword evidence="2" id="KW-0479">Metal-binding</keyword>
<keyword evidence="1" id="KW-0645">Protease</keyword>
<evidence type="ECO:0000313" key="7">
    <source>
        <dbReference type="EMBL" id="MBI4251566.1"/>
    </source>
</evidence>
<dbReference type="Proteomes" id="UP000752292">
    <property type="component" value="Unassembled WGS sequence"/>
</dbReference>
<dbReference type="AlphaFoldDB" id="A0A932ZUG7"/>
<comment type="caution">
    <text evidence="7">The sequence shown here is derived from an EMBL/GenBank/DDBJ whole genome shotgun (WGS) entry which is preliminary data.</text>
</comment>
<dbReference type="GO" id="GO:0006508">
    <property type="term" value="P:proteolysis"/>
    <property type="evidence" value="ECO:0007669"/>
    <property type="project" value="UniProtKB-KW"/>
</dbReference>
<accession>A0A932ZUG7</accession>
<sequence length="163" mass="18491">MRLTRDQAEMMQGHARAAYPEECCGVIVGPPPGEANGDPRRLRLHLLRNLQDEMHARDPGSYPRTARRAFLVDPFELERILREARARGEVLRGIFHSHPDEDAYFSPEDRDAAVPFGDVPSYPEAVHIVMSVREGQVRGAKVFRWDRASQDFLAGDLDVVDRT</sequence>
<keyword evidence="4" id="KW-0862">Zinc</keyword>
<dbReference type="PANTHER" id="PTHR34858">
    <property type="entry name" value="CYSO-CYSTEINE PEPTIDASE"/>
    <property type="match status" value="1"/>
</dbReference>
<proteinExistence type="predicted"/>
<evidence type="ECO:0000256" key="5">
    <source>
        <dbReference type="ARBA" id="ARBA00023049"/>
    </source>
</evidence>
<organism evidence="7 8">
    <name type="scientific">Tectimicrobiota bacterium</name>
    <dbReference type="NCBI Taxonomy" id="2528274"/>
    <lineage>
        <taxon>Bacteria</taxon>
        <taxon>Pseudomonadati</taxon>
        <taxon>Nitrospinota/Tectimicrobiota group</taxon>
        <taxon>Candidatus Tectimicrobiota</taxon>
    </lineage>
</organism>
<reference evidence="7" key="1">
    <citation type="submission" date="2020-07" db="EMBL/GenBank/DDBJ databases">
        <title>Huge and variable diversity of episymbiotic CPR bacteria and DPANN archaea in groundwater ecosystems.</title>
        <authorList>
            <person name="He C.Y."/>
            <person name="Keren R."/>
            <person name="Whittaker M."/>
            <person name="Farag I.F."/>
            <person name="Doudna J."/>
            <person name="Cate J.H.D."/>
            <person name="Banfield J.F."/>
        </authorList>
    </citation>
    <scope>NUCLEOTIDE SEQUENCE</scope>
    <source>
        <strain evidence="7">NC_groundwater_1370_Ag_S-0.2um_69_93</strain>
    </source>
</reference>
<gene>
    <name evidence="7" type="ORF">HY618_03820</name>
</gene>
<evidence type="ECO:0000313" key="8">
    <source>
        <dbReference type="Proteomes" id="UP000752292"/>
    </source>
</evidence>
<dbReference type="Pfam" id="PF14464">
    <property type="entry name" value="Prok-JAB"/>
    <property type="match status" value="1"/>
</dbReference>
<protein>
    <submittedName>
        <fullName evidence="7">Mov34/MPN/PAD-1 family protein</fullName>
    </submittedName>
</protein>
<dbReference type="GO" id="GO:0008235">
    <property type="term" value="F:metalloexopeptidase activity"/>
    <property type="evidence" value="ECO:0007669"/>
    <property type="project" value="TreeGrafter"/>
</dbReference>
<dbReference type="Gene3D" id="3.40.140.10">
    <property type="entry name" value="Cytidine Deaminase, domain 2"/>
    <property type="match status" value="1"/>
</dbReference>
<feature type="domain" description="JAB" evidence="6">
    <location>
        <begin position="11"/>
        <end position="130"/>
    </location>
</feature>
<dbReference type="SUPFAM" id="SSF102712">
    <property type="entry name" value="JAB1/MPN domain"/>
    <property type="match status" value="1"/>
</dbReference>
<dbReference type="GO" id="GO:0008270">
    <property type="term" value="F:zinc ion binding"/>
    <property type="evidence" value="ECO:0007669"/>
    <property type="project" value="TreeGrafter"/>
</dbReference>
<evidence type="ECO:0000259" key="6">
    <source>
        <dbReference type="Pfam" id="PF14464"/>
    </source>
</evidence>